<dbReference type="PATRIC" id="fig|224013.5.peg.4878"/>
<dbReference type="Proteomes" id="UP000062645">
    <property type="component" value="Chromosome"/>
</dbReference>
<proteinExistence type="predicted"/>
<accession>A0A0M5MHK9</accession>
<gene>
    <name evidence="2" type="ORF">ACX27_20375</name>
</gene>
<reference evidence="2 3" key="2">
    <citation type="journal article" date="2016" name="Genome Announc.">
        <title>Draft Genome Sequence of the N2-Fixing Cyanobacterium Nostoc piscinale CENA21, Isolated from the Brazilian Amazon Floodplain.</title>
        <authorList>
            <person name="Leao T."/>
            <person name="Guimaraes P.I."/>
            <person name="de Melo A.G."/>
            <person name="Ramos R.T."/>
            <person name="Leao P.N."/>
            <person name="Silva A."/>
            <person name="Fiore M.F."/>
            <person name="Schneider M.P."/>
        </authorList>
    </citation>
    <scope>NUCLEOTIDE SEQUENCE [LARGE SCALE GENOMIC DNA]</scope>
    <source>
        <strain evidence="2 3">CENA21</strain>
    </source>
</reference>
<dbReference type="EMBL" id="CP012036">
    <property type="protein sequence ID" value="ALF54655.1"/>
    <property type="molecule type" value="Genomic_DNA"/>
</dbReference>
<protein>
    <submittedName>
        <fullName evidence="2">Uncharacterized protein</fullName>
    </submittedName>
</protein>
<reference evidence="3" key="1">
    <citation type="submission" date="2015-07" db="EMBL/GenBank/DDBJ databases">
        <title>Genome Of Nitrogen-Fixing Cyanobacterium Nostoc piscinale CENA21 From Solimoes/Amazon River Floodplain Sediments And Comparative Genomics To Uncover Biosynthetic Natural Products Potential.</title>
        <authorList>
            <person name="Leao T.F."/>
            <person name="Leao P.N."/>
            <person name="Guimaraes P.I."/>
            <person name="de Melo A.G.C."/>
            <person name="Ramos R.T.J."/>
            <person name="Silva A."/>
            <person name="Fiore M.F."/>
            <person name="Schneider M.P.C."/>
        </authorList>
    </citation>
    <scope>NUCLEOTIDE SEQUENCE [LARGE SCALE GENOMIC DNA]</scope>
    <source>
        <strain evidence="3">CENA21</strain>
    </source>
</reference>
<evidence type="ECO:0000313" key="2">
    <source>
        <dbReference type="EMBL" id="ALF54655.1"/>
    </source>
</evidence>
<dbReference type="KEGG" id="npz:ACX27_20375"/>
<dbReference type="RefSeq" id="WP_062295203.1">
    <property type="nucleotide sequence ID" value="NZ_CP012036.1"/>
</dbReference>
<organism evidence="2 3">
    <name type="scientific">Nostoc piscinale CENA21</name>
    <dbReference type="NCBI Taxonomy" id="224013"/>
    <lineage>
        <taxon>Bacteria</taxon>
        <taxon>Bacillati</taxon>
        <taxon>Cyanobacteriota</taxon>
        <taxon>Cyanophyceae</taxon>
        <taxon>Nostocales</taxon>
        <taxon>Nostocaceae</taxon>
        <taxon>Nostoc</taxon>
    </lineage>
</organism>
<keyword evidence="3" id="KW-1185">Reference proteome</keyword>
<keyword evidence="1" id="KW-0175">Coiled coil</keyword>
<evidence type="ECO:0000256" key="1">
    <source>
        <dbReference type="SAM" id="Coils"/>
    </source>
</evidence>
<sequence>MPKYSVNEVLEIIKNLTVEEKLELQQSLPSVLGNMLTAAKPAESHSQNLEGINIGNGNSGIAFNQLQADRGSNINQSQNELKIHNAEVQEALKLLEKLKQDINTNNALNSIEKKTLEVPLQTIEGELKKPKPDKNLVEQGMEALKKGLVGVAELADPVMKLAPLVAKVWVGL</sequence>
<evidence type="ECO:0000313" key="3">
    <source>
        <dbReference type="Proteomes" id="UP000062645"/>
    </source>
</evidence>
<name>A0A0M5MHK9_9NOSO</name>
<dbReference type="OrthoDB" id="513735at2"/>
<feature type="coiled-coil region" evidence="1">
    <location>
        <begin position="74"/>
        <end position="108"/>
    </location>
</feature>
<dbReference type="AlphaFoldDB" id="A0A0M5MHK9"/>